<comment type="caution">
    <text evidence="5">The sequence shown here is derived from an EMBL/GenBank/DDBJ whole genome shotgun (WGS) entry which is preliminary data.</text>
</comment>
<sequence>MNTQYQQDLLRLIDTYTENDGNNETQIPNLTLFKSTTTHISLPTVYTPSLCLIIQGEKDVVLGKELFHYGPSHFLIASVDLPIIGKVTQASEDKPYYAVKINIEPKKISELILQSDQLSVQSNFSERGLFIGKFNDAITESILRLVRLLQSPEDIPILADAMIREIYYRILKSEYGNLFSQVAIKGSHIQRISVAIQKLKQDFQQTITIEELANLAEMSISSFHSHFKSITNMSPLQYQKSIRLTQARHLMLTQKADVNSAAYKVGYESPSQFSREYSRMFGNPPGRDINRLMNQ</sequence>
<feature type="domain" description="HTH araC/xylS-type" evidence="4">
    <location>
        <begin position="193"/>
        <end position="291"/>
    </location>
</feature>
<dbReference type="InterPro" id="IPR018060">
    <property type="entry name" value="HTH_AraC"/>
</dbReference>
<dbReference type="PANTHER" id="PTHR43436">
    <property type="entry name" value="ARAC-FAMILY TRANSCRIPTIONAL REGULATOR"/>
    <property type="match status" value="1"/>
</dbReference>
<name>A0ABQ0A942_9GAMM</name>
<evidence type="ECO:0000259" key="4">
    <source>
        <dbReference type="PROSITE" id="PS01124"/>
    </source>
</evidence>
<dbReference type="InterPro" id="IPR009057">
    <property type="entry name" value="Homeodomain-like_sf"/>
</dbReference>
<evidence type="ECO:0000256" key="2">
    <source>
        <dbReference type="ARBA" id="ARBA00023125"/>
    </source>
</evidence>
<dbReference type="Gene3D" id="1.10.10.60">
    <property type="entry name" value="Homeodomain-like"/>
    <property type="match status" value="2"/>
</dbReference>
<keyword evidence="3" id="KW-0804">Transcription</keyword>
<accession>A0ABQ0A942</accession>
<evidence type="ECO:0000256" key="3">
    <source>
        <dbReference type="ARBA" id="ARBA00023163"/>
    </source>
</evidence>
<dbReference type="Proteomes" id="UP001465153">
    <property type="component" value="Unassembled WGS sequence"/>
</dbReference>
<reference evidence="5 6" key="1">
    <citation type="submission" date="2024-04" db="EMBL/GenBank/DDBJ databases">
        <title>Draft genome sequence of Sessilibacter corallicola NBRC 116591.</title>
        <authorList>
            <person name="Miyakawa T."/>
            <person name="Kusuya Y."/>
            <person name="Miura T."/>
        </authorList>
    </citation>
    <scope>NUCLEOTIDE SEQUENCE [LARGE SCALE GENOMIC DNA]</scope>
    <source>
        <strain evidence="5 6">KU-00831-HH</strain>
    </source>
</reference>
<dbReference type="Pfam" id="PF06719">
    <property type="entry name" value="AraC_N"/>
    <property type="match status" value="1"/>
</dbReference>
<dbReference type="RefSeq" id="WP_353302837.1">
    <property type="nucleotide sequence ID" value="NZ_BAABWN010000006.1"/>
</dbReference>
<evidence type="ECO:0000313" key="6">
    <source>
        <dbReference type="Proteomes" id="UP001465153"/>
    </source>
</evidence>
<organism evidence="5 6">
    <name type="scientific">Sessilibacter corallicola</name>
    <dbReference type="NCBI Taxonomy" id="2904075"/>
    <lineage>
        <taxon>Bacteria</taxon>
        <taxon>Pseudomonadati</taxon>
        <taxon>Pseudomonadota</taxon>
        <taxon>Gammaproteobacteria</taxon>
        <taxon>Cellvibrionales</taxon>
        <taxon>Cellvibrionaceae</taxon>
        <taxon>Sessilibacter</taxon>
    </lineage>
</organism>
<dbReference type="EMBL" id="BAABWN010000006">
    <property type="protein sequence ID" value="GAA6168161.1"/>
    <property type="molecule type" value="Genomic_DNA"/>
</dbReference>
<gene>
    <name evidence="5" type="ORF">NBRC116591_19720</name>
</gene>
<keyword evidence="6" id="KW-1185">Reference proteome</keyword>
<dbReference type="SUPFAM" id="SSF46689">
    <property type="entry name" value="Homeodomain-like"/>
    <property type="match status" value="2"/>
</dbReference>
<proteinExistence type="predicted"/>
<keyword evidence="1" id="KW-0805">Transcription regulation</keyword>
<dbReference type="InterPro" id="IPR009594">
    <property type="entry name" value="Tscrpt_reg_HTH_AraC_N"/>
</dbReference>
<evidence type="ECO:0000256" key="1">
    <source>
        <dbReference type="ARBA" id="ARBA00023015"/>
    </source>
</evidence>
<dbReference type="SMART" id="SM00342">
    <property type="entry name" value="HTH_ARAC"/>
    <property type="match status" value="1"/>
</dbReference>
<dbReference type="PROSITE" id="PS00041">
    <property type="entry name" value="HTH_ARAC_FAMILY_1"/>
    <property type="match status" value="1"/>
</dbReference>
<dbReference type="PROSITE" id="PS01124">
    <property type="entry name" value="HTH_ARAC_FAMILY_2"/>
    <property type="match status" value="1"/>
</dbReference>
<protein>
    <submittedName>
        <fullName evidence="5">AraC family transcriptional regulator</fullName>
    </submittedName>
</protein>
<dbReference type="Pfam" id="PF12833">
    <property type="entry name" value="HTH_18"/>
    <property type="match status" value="1"/>
</dbReference>
<evidence type="ECO:0000313" key="5">
    <source>
        <dbReference type="EMBL" id="GAA6168161.1"/>
    </source>
</evidence>
<keyword evidence="2" id="KW-0238">DNA-binding</keyword>
<dbReference type="InterPro" id="IPR018062">
    <property type="entry name" value="HTH_AraC-typ_CS"/>
</dbReference>
<dbReference type="PANTHER" id="PTHR43436:SF1">
    <property type="entry name" value="TRANSCRIPTIONAL REGULATORY PROTEIN"/>
    <property type="match status" value="1"/>
</dbReference>